<evidence type="ECO:0000256" key="1">
    <source>
        <dbReference type="SAM" id="Coils"/>
    </source>
</evidence>
<feature type="transmembrane region" description="Helical" evidence="3">
    <location>
        <begin position="200"/>
        <end position="220"/>
    </location>
</feature>
<protein>
    <submittedName>
        <fullName evidence="4">Uncharacterized protein</fullName>
    </submittedName>
</protein>
<feature type="transmembrane region" description="Helical" evidence="3">
    <location>
        <begin position="284"/>
        <end position="304"/>
    </location>
</feature>
<feature type="transmembrane region" description="Helical" evidence="3">
    <location>
        <begin position="29"/>
        <end position="47"/>
    </location>
</feature>
<name>A0AAQ3TDG4_PASNO</name>
<keyword evidence="3" id="KW-0812">Transmembrane</keyword>
<dbReference type="Proteomes" id="UP001341281">
    <property type="component" value="Chromosome 04"/>
</dbReference>
<dbReference type="EMBL" id="CP144748">
    <property type="protein sequence ID" value="WVZ71205.1"/>
    <property type="molecule type" value="Genomic_DNA"/>
</dbReference>
<reference evidence="4 5" key="1">
    <citation type="submission" date="2024-02" db="EMBL/GenBank/DDBJ databases">
        <title>High-quality chromosome-scale genome assembly of Pensacola bahiagrass (Paspalum notatum Flugge var. saurae).</title>
        <authorList>
            <person name="Vega J.M."/>
            <person name="Podio M."/>
            <person name="Orjuela J."/>
            <person name="Siena L.A."/>
            <person name="Pessino S.C."/>
            <person name="Combes M.C."/>
            <person name="Mariac C."/>
            <person name="Albertini E."/>
            <person name="Pupilli F."/>
            <person name="Ortiz J.P.A."/>
            <person name="Leblanc O."/>
        </authorList>
    </citation>
    <scope>NUCLEOTIDE SEQUENCE [LARGE SCALE GENOMIC DNA]</scope>
    <source>
        <strain evidence="4">R1</strain>
        <tissue evidence="4">Leaf</tissue>
    </source>
</reference>
<keyword evidence="3" id="KW-1133">Transmembrane helix</keyword>
<feature type="transmembrane region" description="Helical" evidence="3">
    <location>
        <begin position="93"/>
        <end position="119"/>
    </location>
</feature>
<feature type="transmembrane region" description="Helical" evidence="3">
    <location>
        <begin position="310"/>
        <end position="328"/>
    </location>
</feature>
<dbReference type="AlphaFoldDB" id="A0AAQ3TDG4"/>
<organism evidence="4 5">
    <name type="scientific">Paspalum notatum var. saurae</name>
    <dbReference type="NCBI Taxonomy" id="547442"/>
    <lineage>
        <taxon>Eukaryota</taxon>
        <taxon>Viridiplantae</taxon>
        <taxon>Streptophyta</taxon>
        <taxon>Embryophyta</taxon>
        <taxon>Tracheophyta</taxon>
        <taxon>Spermatophyta</taxon>
        <taxon>Magnoliopsida</taxon>
        <taxon>Liliopsida</taxon>
        <taxon>Poales</taxon>
        <taxon>Poaceae</taxon>
        <taxon>PACMAD clade</taxon>
        <taxon>Panicoideae</taxon>
        <taxon>Andropogonodae</taxon>
        <taxon>Paspaleae</taxon>
        <taxon>Paspalinae</taxon>
        <taxon>Paspalum</taxon>
    </lineage>
</organism>
<feature type="transmembrane region" description="Helical" evidence="3">
    <location>
        <begin position="437"/>
        <end position="455"/>
    </location>
</feature>
<keyword evidence="3" id="KW-0472">Membrane</keyword>
<evidence type="ECO:0000313" key="4">
    <source>
        <dbReference type="EMBL" id="WVZ71205.1"/>
    </source>
</evidence>
<accession>A0AAQ3TDG4</accession>
<feature type="region of interest" description="Disordered" evidence="2">
    <location>
        <begin position="160"/>
        <end position="188"/>
    </location>
</feature>
<sequence>MHGGDIVNQENGAQEAQVNLNNLKNRARAFAGAFLGMVSPLLLAIVLKKTYLKGNWFPLIFPFLAIVTLEIGLVPFLCVTISELFPAYVSERLIIASKVMVFVSNILLTFLGCGVLLFIHKSAWFSWSVVSACFLVAVIIVIMNVYFCYWNSWNGGDDKPSAGVEGSGGGNPSPAGAEGRGGGDPASNAKNDYARKLEHLLEFSAGITAMMFLVLGSLVLEGLLRSTQLPNQAPAPAPSEGSTTTKQPGTFLAATLFISFCTSAFATFLMNVWTIPLAVLSDRYVARLNIALSALAAAVVLLVTMERMQIIAWLTLLPPLLVCVLSCCGGNDVTRGRRDEAAAGGDEETGRKDGTAGGDNNVEEETKPAPLELTKVTFTGFLAVAVPGITTAAPGSANNAFVFCAATTVLLGLLWRLLTHEKPQFPAWRRAANHSSLFAQLFLICAGIAFGVMAVNTPSTN</sequence>
<proteinExistence type="predicted"/>
<feature type="transmembrane region" description="Helical" evidence="3">
    <location>
        <begin position="400"/>
        <end position="417"/>
    </location>
</feature>
<gene>
    <name evidence="4" type="ORF">U9M48_019820</name>
</gene>
<feature type="transmembrane region" description="Helical" evidence="3">
    <location>
        <begin position="251"/>
        <end position="272"/>
    </location>
</feature>
<evidence type="ECO:0000256" key="3">
    <source>
        <dbReference type="SAM" id="Phobius"/>
    </source>
</evidence>
<evidence type="ECO:0000256" key="2">
    <source>
        <dbReference type="SAM" id="MobiDB-lite"/>
    </source>
</evidence>
<keyword evidence="5" id="KW-1185">Reference proteome</keyword>
<feature type="coiled-coil region" evidence="1">
    <location>
        <begin position="6"/>
        <end position="33"/>
    </location>
</feature>
<keyword evidence="1" id="KW-0175">Coiled coil</keyword>
<evidence type="ECO:0000313" key="5">
    <source>
        <dbReference type="Proteomes" id="UP001341281"/>
    </source>
</evidence>
<feature type="transmembrane region" description="Helical" evidence="3">
    <location>
        <begin position="125"/>
        <end position="149"/>
    </location>
</feature>
<feature type="region of interest" description="Disordered" evidence="2">
    <location>
        <begin position="337"/>
        <end position="366"/>
    </location>
</feature>
<feature type="transmembrane region" description="Helical" evidence="3">
    <location>
        <begin position="59"/>
        <end position="81"/>
    </location>
</feature>